<dbReference type="Pfam" id="PF00211">
    <property type="entry name" value="Guanylate_cyc"/>
    <property type="match status" value="1"/>
</dbReference>
<evidence type="ECO:0000256" key="8">
    <source>
        <dbReference type="RuleBase" id="RU000405"/>
    </source>
</evidence>
<dbReference type="AlphaFoldDB" id="A0A0N1I621"/>
<keyword evidence="3" id="KW-0547">Nucleotide-binding</keyword>
<sequence length="149" mass="16466">MALELLEATSTCRLPHRPDQTLCMRSGIHTGPCVAGIVGSKMPRYCLFGDTINTASRMESTGEPMKIQISEDVKRALDKSGKFITAPRGLVDVKGKGEMMTYWLEGRTDPSPVRPTTSSLDCTPSFLARIHSKGRASPRYQPDSKREQH</sequence>
<gene>
    <name evidence="10" type="ORF">RR46_00715</name>
</gene>
<evidence type="ECO:0000256" key="3">
    <source>
        <dbReference type="ARBA" id="ARBA00022741"/>
    </source>
</evidence>
<name>A0A0N1I621_PAPXU</name>
<keyword evidence="6" id="KW-0325">Glycoprotein</keyword>
<comment type="similarity">
    <text evidence="8">Belongs to the adenylyl cyclase class-4/guanylyl cyclase family.</text>
</comment>
<accession>A0A0N1I621</accession>
<feature type="domain" description="Guanylate cyclase" evidence="9">
    <location>
        <begin position="1"/>
        <end position="59"/>
    </location>
</feature>
<dbReference type="SMART" id="SM00044">
    <property type="entry name" value="CYCc"/>
    <property type="match status" value="1"/>
</dbReference>
<protein>
    <submittedName>
        <fullName evidence="10">Guanylate cyclase 32E</fullName>
    </submittedName>
</protein>
<dbReference type="GO" id="GO:0007168">
    <property type="term" value="P:receptor guanylyl cyclase signaling pathway"/>
    <property type="evidence" value="ECO:0007669"/>
    <property type="project" value="TreeGrafter"/>
</dbReference>
<dbReference type="GO" id="GO:0004383">
    <property type="term" value="F:guanylate cyclase activity"/>
    <property type="evidence" value="ECO:0007669"/>
    <property type="project" value="TreeGrafter"/>
</dbReference>
<dbReference type="InterPro" id="IPR029787">
    <property type="entry name" value="Nucleotide_cyclase"/>
</dbReference>
<keyword evidence="7 8" id="KW-0456">Lyase</keyword>
<dbReference type="InterPro" id="IPR018297">
    <property type="entry name" value="A/G_cyclase_CS"/>
</dbReference>
<dbReference type="Gene3D" id="3.30.70.1230">
    <property type="entry name" value="Nucleotide cyclase"/>
    <property type="match status" value="1"/>
</dbReference>
<dbReference type="InterPro" id="IPR001054">
    <property type="entry name" value="A/G_cyclase"/>
</dbReference>
<keyword evidence="5" id="KW-0472">Membrane</keyword>
<dbReference type="PANTHER" id="PTHR11920:SF501">
    <property type="entry name" value="GUANYLATE CYCLASE 32E"/>
    <property type="match status" value="1"/>
</dbReference>
<dbReference type="PROSITE" id="PS00452">
    <property type="entry name" value="GUANYLATE_CYCLASE_1"/>
    <property type="match status" value="1"/>
</dbReference>
<dbReference type="PROSITE" id="PS50125">
    <property type="entry name" value="GUANYLATE_CYCLASE_2"/>
    <property type="match status" value="1"/>
</dbReference>
<evidence type="ECO:0000256" key="6">
    <source>
        <dbReference type="ARBA" id="ARBA00023180"/>
    </source>
</evidence>
<evidence type="ECO:0000256" key="7">
    <source>
        <dbReference type="ARBA" id="ARBA00023239"/>
    </source>
</evidence>
<dbReference type="EMBL" id="KQ458595">
    <property type="protein sequence ID" value="KPJ05670.1"/>
    <property type="molecule type" value="Genomic_DNA"/>
</dbReference>
<evidence type="ECO:0000256" key="2">
    <source>
        <dbReference type="ARBA" id="ARBA00022692"/>
    </source>
</evidence>
<dbReference type="GO" id="GO:0000166">
    <property type="term" value="F:nucleotide binding"/>
    <property type="evidence" value="ECO:0007669"/>
    <property type="project" value="UniProtKB-KW"/>
</dbReference>
<comment type="subcellular location">
    <subcellularLocation>
        <location evidence="1">Membrane</location>
    </subcellularLocation>
</comment>
<evidence type="ECO:0000256" key="1">
    <source>
        <dbReference type="ARBA" id="ARBA00004370"/>
    </source>
</evidence>
<dbReference type="CDD" id="cd07302">
    <property type="entry name" value="CHD"/>
    <property type="match status" value="1"/>
</dbReference>
<dbReference type="GO" id="GO:0004016">
    <property type="term" value="F:adenylate cyclase activity"/>
    <property type="evidence" value="ECO:0007669"/>
    <property type="project" value="TreeGrafter"/>
</dbReference>
<evidence type="ECO:0000313" key="10">
    <source>
        <dbReference type="EMBL" id="KPJ05670.1"/>
    </source>
</evidence>
<evidence type="ECO:0000256" key="4">
    <source>
        <dbReference type="ARBA" id="ARBA00022989"/>
    </source>
</evidence>
<evidence type="ECO:0000256" key="5">
    <source>
        <dbReference type="ARBA" id="ARBA00023136"/>
    </source>
</evidence>
<evidence type="ECO:0000313" key="11">
    <source>
        <dbReference type="Proteomes" id="UP000053268"/>
    </source>
</evidence>
<dbReference type="InterPro" id="IPR050401">
    <property type="entry name" value="Cyclic_nucleotide_synthase"/>
</dbReference>
<dbReference type="Proteomes" id="UP000053268">
    <property type="component" value="Unassembled WGS sequence"/>
</dbReference>
<dbReference type="GO" id="GO:0001653">
    <property type="term" value="F:peptide receptor activity"/>
    <property type="evidence" value="ECO:0007669"/>
    <property type="project" value="TreeGrafter"/>
</dbReference>
<reference evidence="10 11" key="1">
    <citation type="journal article" date="2015" name="Nat. Commun.">
        <title>Outbred genome sequencing and CRISPR/Cas9 gene editing in butterflies.</title>
        <authorList>
            <person name="Li X."/>
            <person name="Fan D."/>
            <person name="Zhang W."/>
            <person name="Liu G."/>
            <person name="Zhang L."/>
            <person name="Zhao L."/>
            <person name="Fang X."/>
            <person name="Chen L."/>
            <person name="Dong Y."/>
            <person name="Chen Y."/>
            <person name="Ding Y."/>
            <person name="Zhao R."/>
            <person name="Feng M."/>
            <person name="Zhu Y."/>
            <person name="Feng Y."/>
            <person name="Jiang X."/>
            <person name="Zhu D."/>
            <person name="Xiang H."/>
            <person name="Feng X."/>
            <person name="Li S."/>
            <person name="Wang J."/>
            <person name="Zhang G."/>
            <person name="Kronforst M.R."/>
            <person name="Wang W."/>
        </authorList>
    </citation>
    <scope>NUCLEOTIDE SEQUENCE [LARGE SCALE GENOMIC DNA]</scope>
    <source>
        <strain evidence="10">Ya'a_city_454_Px</strain>
        <tissue evidence="10">Whole body</tissue>
    </source>
</reference>
<organism evidence="10 11">
    <name type="scientific">Papilio xuthus</name>
    <name type="common">Asian swallowtail butterfly</name>
    <dbReference type="NCBI Taxonomy" id="66420"/>
    <lineage>
        <taxon>Eukaryota</taxon>
        <taxon>Metazoa</taxon>
        <taxon>Ecdysozoa</taxon>
        <taxon>Arthropoda</taxon>
        <taxon>Hexapoda</taxon>
        <taxon>Insecta</taxon>
        <taxon>Pterygota</taxon>
        <taxon>Neoptera</taxon>
        <taxon>Endopterygota</taxon>
        <taxon>Lepidoptera</taxon>
        <taxon>Glossata</taxon>
        <taxon>Ditrysia</taxon>
        <taxon>Papilionoidea</taxon>
        <taxon>Papilionidae</taxon>
        <taxon>Papilioninae</taxon>
        <taxon>Papilio</taxon>
    </lineage>
</organism>
<dbReference type="GO" id="GO:0035556">
    <property type="term" value="P:intracellular signal transduction"/>
    <property type="evidence" value="ECO:0007669"/>
    <property type="project" value="InterPro"/>
</dbReference>
<keyword evidence="11" id="KW-1185">Reference proteome</keyword>
<keyword evidence="4" id="KW-1133">Transmembrane helix</keyword>
<dbReference type="STRING" id="66420.A0A0N1I621"/>
<evidence type="ECO:0000259" key="9">
    <source>
        <dbReference type="PROSITE" id="PS50125"/>
    </source>
</evidence>
<keyword evidence="2" id="KW-0812">Transmembrane</keyword>
<dbReference type="SUPFAM" id="SSF55073">
    <property type="entry name" value="Nucleotide cyclase"/>
    <property type="match status" value="1"/>
</dbReference>
<dbReference type="GO" id="GO:0005886">
    <property type="term" value="C:plasma membrane"/>
    <property type="evidence" value="ECO:0007669"/>
    <property type="project" value="TreeGrafter"/>
</dbReference>
<dbReference type="PANTHER" id="PTHR11920">
    <property type="entry name" value="GUANYLYL CYCLASE"/>
    <property type="match status" value="1"/>
</dbReference>
<proteinExistence type="inferred from homology"/>